<keyword evidence="6 7" id="KW-0456">Lyase</keyword>
<evidence type="ECO:0000313" key="10">
    <source>
        <dbReference type="Proteomes" id="UP001055429"/>
    </source>
</evidence>
<evidence type="ECO:0000259" key="8">
    <source>
        <dbReference type="Pfam" id="PF16363"/>
    </source>
</evidence>
<dbReference type="InterPro" id="IPR016040">
    <property type="entry name" value="NAD(P)-bd_dom"/>
</dbReference>
<protein>
    <recommendedName>
        <fullName evidence="4 7">dTDP-glucose 4,6-dehydratase</fullName>
        <ecNumber evidence="4 7">4.2.1.46</ecNumber>
    </recommendedName>
</protein>
<dbReference type="PANTHER" id="PTHR43000">
    <property type="entry name" value="DTDP-D-GLUCOSE 4,6-DEHYDRATASE-RELATED"/>
    <property type="match status" value="1"/>
</dbReference>
<dbReference type="Pfam" id="PF16363">
    <property type="entry name" value="GDP_Man_Dehyd"/>
    <property type="match status" value="1"/>
</dbReference>
<dbReference type="PRINTS" id="PR00081">
    <property type="entry name" value="GDHRDH"/>
</dbReference>
<evidence type="ECO:0000256" key="4">
    <source>
        <dbReference type="ARBA" id="ARBA00011990"/>
    </source>
</evidence>
<keyword evidence="10" id="KW-1185">Reference proteome</keyword>
<dbReference type="Gene3D" id="3.40.50.720">
    <property type="entry name" value="NAD(P)-binding Rossmann-like Domain"/>
    <property type="match status" value="1"/>
</dbReference>
<feature type="domain" description="NAD(P)-binding" evidence="8">
    <location>
        <begin position="4"/>
        <end position="321"/>
    </location>
</feature>
<evidence type="ECO:0000313" key="9">
    <source>
        <dbReference type="EMBL" id="URI14650.1"/>
    </source>
</evidence>
<proteinExistence type="inferred from homology"/>
<name>A0ABY4SPP3_9CAUL</name>
<dbReference type="CDD" id="cd05246">
    <property type="entry name" value="dTDP_GD_SDR_e"/>
    <property type="match status" value="1"/>
</dbReference>
<dbReference type="EMBL" id="CP097649">
    <property type="protein sequence ID" value="URI14650.1"/>
    <property type="molecule type" value="Genomic_DNA"/>
</dbReference>
<evidence type="ECO:0000256" key="1">
    <source>
        <dbReference type="ARBA" id="ARBA00001539"/>
    </source>
</evidence>
<accession>A0ABY4SPP3</accession>
<comment type="similarity">
    <text evidence="3 7">Belongs to the NAD(P)-dependent epimerase/dehydratase family. dTDP-glucose dehydratase subfamily.</text>
</comment>
<evidence type="ECO:0000256" key="2">
    <source>
        <dbReference type="ARBA" id="ARBA00001911"/>
    </source>
</evidence>
<dbReference type="Proteomes" id="UP001055429">
    <property type="component" value="Chromosome"/>
</dbReference>
<organism evidence="9 10">
    <name type="scientific">Brevundimonas albigilva</name>
    <dbReference type="NCBI Taxonomy" id="1312364"/>
    <lineage>
        <taxon>Bacteria</taxon>
        <taxon>Pseudomonadati</taxon>
        <taxon>Pseudomonadota</taxon>
        <taxon>Alphaproteobacteria</taxon>
        <taxon>Caulobacterales</taxon>
        <taxon>Caulobacteraceae</taxon>
        <taxon>Brevundimonas</taxon>
    </lineage>
</organism>
<dbReference type="NCBIfam" id="TIGR01181">
    <property type="entry name" value="dTDP_gluc_dehyt"/>
    <property type="match status" value="1"/>
</dbReference>
<dbReference type="GO" id="GO:0008460">
    <property type="term" value="F:dTDP-glucose 4,6-dehydratase activity"/>
    <property type="evidence" value="ECO:0007669"/>
    <property type="project" value="UniProtKB-EC"/>
</dbReference>
<dbReference type="Gene3D" id="3.90.25.10">
    <property type="entry name" value="UDP-galactose 4-epimerase, domain 1"/>
    <property type="match status" value="1"/>
</dbReference>
<evidence type="ECO:0000256" key="6">
    <source>
        <dbReference type="ARBA" id="ARBA00023239"/>
    </source>
</evidence>
<comment type="catalytic activity">
    <reaction evidence="1 7">
        <text>dTDP-alpha-D-glucose = dTDP-4-dehydro-6-deoxy-alpha-D-glucose + H2O</text>
        <dbReference type="Rhea" id="RHEA:17221"/>
        <dbReference type="ChEBI" id="CHEBI:15377"/>
        <dbReference type="ChEBI" id="CHEBI:57477"/>
        <dbReference type="ChEBI" id="CHEBI:57649"/>
        <dbReference type="EC" id="4.2.1.46"/>
    </reaction>
</comment>
<keyword evidence="5" id="KW-0520">NAD</keyword>
<evidence type="ECO:0000256" key="7">
    <source>
        <dbReference type="RuleBase" id="RU004473"/>
    </source>
</evidence>
<sequence>MRVLITGGAGFIGSALARRLMAGGGHAVLVYDALTYAASPEALKALDGRPSYGFVQGDVCDAAAVASALAAFRPEVIAHLAAETHVDRSIDGPHAFVRTNVTGTAVMLEQALAYWRGLDAPGRERFRFHHISTDEVFGSLGEEGRFTEASPYDPRSPYAASKAGADHLVRAWGATYGLPVLVTNCSNNYGPFHFPEKLIPLMIARALQGRSLPVYGDGGQVRDWLHVDDHARALETVFLRGAPGRTYNVGGDAERRNIEVVQAICRLLDRLRPRQDGLSYAEQIVFAPDRPGHDRRYAIDASRIRDELGWAPEIDFDQGLEGTVRWYLENEAWWRAILAGPYDGGRLGKT</sequence>
<evidence type="ECO:0000256" key="3">
    <source>
        <dbReference type="ARBA" id="ARBA00008178"/>
    </source>
</evidence>
<evidence type="ECO:0000256" key="5">
    <source>
        <dbReference type="ARBA" id="ARBA00023027"/>
    </source>
</evidence>
<dbReference type="EC" id="4.2.1.46" evidence="4 7"/>
<comment type="cofactor">
    <cofactor evidence="2 7">
        <name>NAD(+)</name>
        <dbReference type="ChEBI" id="CHEBI:57540"/>
    </cofactor>
</comment>
<dbReference type="InterPro" id="IPR005888">
    <property type="entry name" value="dTDP_Gluc_deHydtase"/>
</dbReference>
<dbReference type="SUPFAM" id="SSF51735">
    <property type="entry name" value="NAD(P)-binding Rossmann-fold domains"/>
    <property type="match status" value="1"/>
</dbReference>
<dbReference type="InterPro" id="IPR036291">
    <property type="entry name" value="NAD(P)-bd_dom_sf"/>
</dbReference>
<dbReference type="InterPro" id="IPR002347">
    <property type="entry name" value="SDR_fam"/>
</dbReference>
<reference evidence="9" key="1">
    <citation type="submission" date="2022-05" db="EMBL/GenBank/DDBJ databases">
        <title>Brevundimonas albigilva TT17 genome sequence.</title>
        <authorList>
            <person name="Lee K."/>
            <person name="Son H."/>
        </authorList>
    </citation>
    <scope>NUCLEOTIDE SEQUENCE</scope>
    <source>
        <strain evidence="9">TT17</strain>
    </source>
</reference>
<gene>
    <name evidence="9" type="primary">rfbB</name>
    <name evidence="9" type="ORF">M8231_12620</name>
</gene>
<dbReference type="RefSeq" id="WP_250201596.1">
    <property type="nucleotide sequence ID" value="NZ_CP097649.1"/>
</dbReference>